<dbReference type="GO" id="GO:0009330">
    <property type="term" value="C:DNA topoisomerase type II (double strand cut, ATP-hydrolyzing) complex"/>
    <property type="evidence" value="ECO:0007669"/>
    <property type="project" value="InterPro"/>
</dbReference>
<feature type="compositionally biased region" description="Basic and acidic residues" evidence="1">
    <location>
        <begin position="348"/>
        <end position="360"/>
    </location>
</feature>
<dbReference type="GO" id="GO:0042023">
    <property type="term" value="P:DNA endoreduplication"/>
    <property type="evidence" value="ECO:0007669"/>
    <property type="project" value="InterPro"/>
</dbReference>
<dbReference type="GO" id="GO:0003690">
    <property type="term" value="F:double-stranded DNA binding"/>
    <property type="evidence" value="ECO:0007669"/>
    <property type="project" value="InterPro"/>
</dbReference>
<sequence length="391" mass="42960">MSNSREGSPDWLRSFQAPKRSFLTLSSDSDPSQNNSPSREDDIYHEEPAVHKAPKLQKGDKNQDAVLIDSEDENPISNLFKKKESPISKAPKSKSPKPRAKVETETLKEVEKNQDGVLIGSGEESHVRKPPKSKSPKAQVKVESQSRKEVEKNQDAVLIDSGDESQVKKAPKSKAPKARLKVESQSLKEVDDGKGETMKEEIPEKRAEPRVSSRLPLLMSEKVHRSKVLVECEGDSIDMSGDVGSVGRLVIADTPCGNSELLLDLKGTIYKTTIVPSRTFCIVNFGQAEAKIEAVMNDFIQLKPHSNVYEAETMIEGTLEGFSFESDEEADKIPKAKPQGEEGEEQEANGKIKGKADKSLGVRKKGKQAAKPPTKGRRKAPAPKKAKSAKK</sequence>
<feature type="compositionally biased region" description="Basic residues" evidence="1">
    <location>
        <begin position="169"/>
        <end position="179"/>
    </location>
</feature>
<comment type="caution">
    <text evidence="2">The sequence shown here is derived from an EMBL/GenBank/DDBJ whole genome shotgun (WGS) entry which is preliminary data.</text>
</comment>
<dbReference type="Proteomes" id="UP000195402">
    <property type="component" value="Unassembled WGS sequence"/>
</dbReference>
<feature type="compositionally biased region" description="Basic and acidic residues" evidence="1">
    <location>
        <begin position="144"/>
        <end position="154"/>
    </location>
</feature>
<dbReference type="GO" id="GO:0051276">
    <property type="term" value="P:chromosome organization"/>
    <property type="evidence" value="ECO:0007669"/>
    <property type="project" value="TreeGrafter"/>
</dbReference>
<dbReference type="STRING" id="56857.A0A200PM07"/>
<protein>
    <recommendedName>
        <fullName evidence="4">DNA-binding protein BIN4</fullName>
    </recommendedName>
</protein>
<dbReference type="OMA" id="CIVNVGQ"/>
<dbReference type="AlphaFoldDB" id="A0A200PM07"/>
<feature type="compositionally biased region" description="Basic residues" evidence="1">
    <location>
        <begin position="361"/>
        <end position="391"/>
    </location>
</feature>
<feature type="compositionally biased region" description="Basic and acidic residues" evidence="1">
    <location>
        <begin position="331"/>
        <end position="340"/>
    </location>
</feature>
<name>A0A200PM07_MACCD</name>
<feature type="compositionally biased region" description="Basic and acidic residues" evidence="1">
    <location>
        <begin position="38"/>
        <end position="50"/>
    </location>
</feature>
<accession>A0A200PM07</accession>
<evidence type="ECO:0000313" key="2">
    <source>
        <dbReference type="EMBL" id="OUZ99229.1"/>
    </source>
</evidence>
<dbReference type="OrthoDB" id="549068at2759"/>
<proteinExistence type="predicted"/>
<evidence type="ECO:0008006" key="4">
    <source>
        <dbReference type="Google" id="ProtNLM"/>
    </source>
</evidence>
<dbReference type="PANTHER" id="PTHR34810">
    <property type="entry name" value="DNA-BINDING PROTEIN BIN4"/>
    <property type="match status" value="1"/>
</dbReference>
<dbReference type="EMBL" id="MVGT01004527">
    <property type="protein sequence ID" value="OUZ99229.1"/>
    <property type="molecule type" value="Genomic_DNA"/>
</dbReference>
<dbReference type="InParanoid" id="A0A200PM07"/>
<feature type="compositionally biased region" description="Basic and acidic residues" evidence="1">
    <location>
        <begin position="100"/>
        <end position="114"/>
    </location>
</feature>
<gene>
    <name evidence="2" type="ORF">BVC80_8967g37</name>
</gene>
<reference evidence="2 3" key="1">
    <citation type="journal article" date="2017" name="Mol. Plant">
        <title>The Genome of Medicinal Plant Macleaya cordata Provides New Insights into Benzylisoquinoline Alkaloids Metabolism.</title>
        <authorList>
            <person name="Liu X."/>
            <person name="Liu Y."/>
            <person name="Huang P."/>
            <person name="Ma Y."/>
            <person name="Qing Z."/>
            <person name="Tang Q."/>
            <person name="Cao H."/>
            <person name="Cheng P."/>
            <person name="Zheng Y."/>
            <person name="Yuan Z."/>
            <person name="Zhou Y."/>
            <person name="Liu J."/>
            <person name="Tang Z."/>
            <person name="Zhuo Y."/>
            <person name="Zhang Y."/>
            <person name="Yu L."/>
            <person name="Huang J."/>
            <person name="Yang P."/>
            <person name="Peng Q."/>
            <person name="Zhang J."/>
            <person name="Jiang W."/>
            <person name="Zhang Z."/>
            <person name="Lin K."/>
            <person name="Ro D.K."/>
            <person name="Chen X."/>
            <person name="Xiong X."/>
            <person name="Shang Y."/>
            <person name="Huang S."/>
            <person name="Zeng J."/>
        </authorList>
    </citation>
    <scope>NUCLEOTIDE SEQUENCE [LARGE SCALE GENOMIC DNA]</scope>
    <source>
        <strain evidence="3">cv. BLH2017</strain>
        <tissue evidence="2">Root</tissue>
    </source>
</reference>
<dbReference type="InterPro" id="IPR033246">
    <property type="entry name" value="BIN4"/>
</dbReference>
<feature type="region of interest" description="Disordered" evidence="1">
    <location>
        <begin position="22"/>
        <end position="208"/>
    </location>
</feature>
<dbReference type="PANTHER" id="PTHR34810:SF1">
    <property type="entry name" value="DNA-BINDING PROTEIN BIN4"/>
    <property type="match status" value="1"/>
</dbReference>
<dbReference type="GO" id="GO:0005634">
    <property type="term" value="C:nucleus"/>
    <property type="evidence" value="ECO:0007669"/>
    <property type="project" value="TreeGrafter"/>
</dbReference>
<evidence type="ECO:0000313" key="3">
    <source>
        <dbReference type="Proteomes" id="UP000195402"/>
    </source>
</evidence>
<feature type="region of interest" description="Disordered" evidence="1">
    <location>
        <begin position="321"/>
        <end position="391"/>
    </location>
</feature>
<organism evidence="2 3">
    <name type="scientific">Macleaya cordata</name>
    <name type="common">Five-seeded plume-poppy</name>
    <name type="synonym">Bocconia cordata</name>
    <dbReference type="NCBI Taxonomy" id="56857"/>
    <lineage>
        <taxon>Eukaryota</taxon>
        <taxon>Viridiplantae</taxon>
        <taxon>Streptophyta</taxon>
        <taxon>Embryophyta</taxon>
        <taxon>Tracheophyta</taxon>
        <taxon>Spermatophyta</taxon>
        <taxon>Magnoliopsida</taxon>
        <taxon>Ranunculales</taxon>
        <taxon>Papaveraceae</taxon>
        <taxon>Papaveroideae</taxon>
        <taxon>Macleaya</taxon>
    </lineage>
</organism>
<dbReference type="FunCoup" id="A0A200PM07">
    <property type="interactions" value="189"/>
</dbReference>
<keyword evidence="3" id="KW-1185">Reference proteome</keyword>
<feature type="compositionally biased region" description="Basic and acidic residues" evidence="1">
    <location>
        <begin position="180"/>
        <end position="208"/>
    </location>
</feature>
<feature type="compositionally biased region" description="Low complexity" evidence="1">
    <location>
        <begin position="26"/>
        <end position="37"/>
    </location>
</feature>
<evidence type="ECO:0000256" key="1">
    <source>
        <dbReference type="SAM" id="MobiDB-lite"/>
    </source>
</evidence>